<reference evidence="2 3" key="1">
    <citation type="submission" date="2019-05" db="EMBL/GenBank/DDBJ databases">
        <title>Emergence of the Ug99 lineage of the wheat stem rust pathogen through somatic hybridization.</title>
        <authorList>
            <person name="Li F."/>
            <person name="Upadhyaya N.M."/>
            <person name="Sperschneider J."/>
            <person name="Matny O."/>
            <person name="Nguyen-Phuc H."/>
            <person name="Mago R."/>
            <person name="Raley C."/>
            <person name="Miller M.E."/>
            <person name="Silverstein K.A.T."/>
            <person name="Henningsen E."/>
            <person name="Hirsch C.D."/>
            <person name="Visser B."/>
            <person name="Pretorius Z.A."/>
            <person name="Steffenson B.J."/>
            <person name="Schwessinger B."/>
            <person name="Dodds P.N."/>
            <person name="Figueroa M."/>
        </authorList>
    </citation>
    <scope>NUCLEOTIDE SEQUENCE [LARGE SCALE GENOMIC DNA]</scope>
    <source>
        <strain evidence="2">21-0</strain>
    </source>
</reference>
<protein>
    <submittedName>
        <fullName evidence="2">Uncharacterized protein</fullName>
    </submittedName>
</protein>
<evidence type="ECO:0000313" key="2">
    <source>
        <dbReference type="EMBL" id="KAA1099597.1"/>
    </source>
</evidence>
<organism evidence="2 3">
    <name type="scientific">Puccinia graminis f. sp. tritici</name>
    <dbReference type="NCBI Taxonomy" id="56615"/>
    <lineage>
        <taxon>Eukaryota</taxon>
        <taxon>Fungi</taxon>
        <taxon>Dikarya</taxon>
        <taxon>Basidiomycota</taxon>
        <taxon>Pucciniomycotina</taxon>
        <taxon>Pucciniomycetes</taxon>
        <taxon>Pucciniales</taxon>
        <taxon>Pucciniaceae</taxon>
        <taxon>Puccinia</taxon>
    </lineage>
</organism>
<comment type="caution">
    <text evidence="2">The sequence shown here is derived from an EMBL/GenBank/DDBJ whole genome shotgun (WGS) entry which is preliminary data.</text>
</comment>
<evidence type="ECO:0000313" key="3">
    <source>
        <dbReference type="Proteomes" id="UP000324748"/>
    </source>
</evidence>
<dbReference type="OrthoDB" id="10417087at2759"/>
<feature type="compositionally biased region" description="Polar residues" evidence="1">
    <location>
        <begin position="110"/>
        <end position="121"/>
    </location>
</feature>
<dbReference type="Proteomes" id="UP000324748">
    <property type="component" value="Unassembled WGS sequence"/>
</dbReference>
<feature type="region of interest" description="Disordered" evidence="1">
    <location>
        <begin position="90"/>
        <end position="198"/>
    </location>
</feature>
<dbReference type="AlphaFoldDB" id="A0A5B0PDC0"/>
<accession>A0A5B0PDC0</accession>
<gene>
    <name evidence="2" type="ORF">PGT21_014088</name>
</gene>
<keyword evidence="3" id="KW-1185">Reference proteome</keyword>
<sequence length="390" mass="42940">MSGFSDPNQLGIPKLCQSLNTFFNQGEKHTKLFQQYVQLARVESVESVERWTEQDLLGAPLPDALAACGFTNFVQLTYFILLSSPASPAFPNPSSSQDRCSKSQIEGFPSPNQSSSQTRCSESPALPNPSSTEDQHSQSLINPALPQSQDSESPVNSAFHETTESDQPLNALSQDSEPTLNATSPREQDDRDSDLPENSVLLNQQDPIKIQGKMSFLVPPLLKIKETGARSPPETMTWNRRSQALASSQALKRKSKDPFVWPDPSQLSWEQLEEYLDECNVPHTPTACLARLIGSYNFLCSSLPILGEQQPSKHPKATQSGLWSSSWLPRRRSQCRVKSGSDANNHGLVYSWPDPPSSPPVSASSQLLHLTVYSIIVQLSAICAIKCGFK</sequence>
<feature type="compositionally biased region" description="Polar residues" evidence="1">
    <location>
        <begin position="128"/>
        <end position="185"/>
    </location>
</feature>
<evidence type="ECO:0000256" key="1">
    <source>
        <dbReference type="SAM" id="MobiDB-lite"/>
    </source>
</evidence>
<dbReference type="EMBL" id="VSWC01000054">
    <property type="protein sequence ID" value="KAA1099597.1"/>
    <property type="molecule type" value="Genomic_DNA"/>
</dbReference>
<name>A0A5B0PDC0_PUCGR</name>
<proteinExistence type="predicted"/>